<keyword evidence="1" id="KW-0742">SOS response</keyword>
<gene>
    <name evidence="3" type="ORF">QTN89_21530</name>
</gene>
<dbReference type="PROSITE" id="PS50164">
    <property type="entry name" value="GIY_YIG"/>
    <property type="match status" value="1"/>
</dbReference>
<dbReference type="RefSeq" id="WP_289165670.1">
    <property type="nucleotide sequence ID" value="NZ_JASZZN010000018.1"/>
</dbReference>
<sequence length="397" mass="45236">MDALSSDRMEFGFGVDPFNPRSPRPIDVVGGFQKNELRRQLIESCPRVPGVYGMLDRHGDLIYVGKSKSLRSRLLSYFSAANEDEKSGRIIENTRVIQWETQPSEFAALLREQQLIRQFTPRWNVQGVPKRQRPVYLCLGRGSVPTFYLSPKVPTDYLAIQGPFFGTSRMNVAVDALNKVFRLRDCSQQQVFQFSEQLSLFDLEHRAGCLRFELGTCSGPCAAACTRAEYFQQVAAAESFLDGFNDEPLTALEEQMQSAAANQQYELAGRVHRTLKSIQYVHRKLTMLAEARRRFSFVYAVPGYDGCHNWYLLHGGEVISVAATPIGRDAYMAMKPVIKHWRALLEGPTDHVHGPFPYSLGIVASWFRKHKRELERTFAPEQSGRKYYRKSMRSQAS</sequence>
<dbReference type="SMART" id="SM00465">
    <property type="entry name" value="GIYc"/>
    <property type="match status" value="1"/>
</dbReference>
<dbReference type="CDD" id="cd10434">
    <property type="entry name" value="GIY-YIG_UvrC_Cho"/>
    <property type="match status" value="1"/>
</dbReference>
<dbReference type="Pfam" id="PF01541">
    <property type="entry name" value="GIY-YIG"/>
    <property type="match status" value="1"/>
</dbReference>
<evidence type="ECO:0000313" key="4">
    <source>
        <dbReference type="Proteomes" id="UP001239462"/>
    </source>
</evidence>
<proteinExistence type="predicted"/>
<dbReference type="SUPFAM" id="SSF46600">
    <property type="entry name" value="C-terminal UvrC-binding domain of UvrB"/>
    <property type="match status" value="1"/>
</dbReference>
<keyword evidence="1" id="KW-0227">DNA damage</keyword>
<dbReference type="Proteomes" id="UP001239462">
    <property type="component" value="Unassembled WGS sequence"/>
</dbReference>
<keyword evidence="4" id="KW-1185">Reference proteome</keyword>
<dbReference type="InterPro" id="IPR050066">
    <property type="entry name" value="UvrABC_protein_C"/>
</dbReference>
<dbReference type="PANTHER" id="PTHR30562">
    <property type="entry name" value="UVRC/OXIDOREDUCTASE"/>
    <property type="match status" value="1"/>
</dbReference>
<dbReference type="InterPro" id="IPR035901">
    <property type="entry name" value="GIY-YIG_endonuc_sf"/>
</dbReference>
<dbReference type="PANTHER" id="PTHR30562:SF1">
    <property type="entry name" value="UVRABC SYSTEM PROTEIN C"/>
    <property type="match status" value="1"/>
</dbReference>
<dbReference type="Pfam" id="PF02151">
    <property type="entry name" value="UVR"/>
    <property type="match status" value="1"/>
</dbReference>
<dbReference type="InterPro" id="IPR000305">
    <property type="entry name" value="GIY-YIG_endonuc"/>
</dbReference>
<dbReference type="SUPFAM" id="SSF82771">
    <property type="entry name" value="GIY-YIG endonuclease"/>
    <property type="match status" value="1"/>
</dbReference>
<evidence type="ECO:0000313" key="3">
    <source>
        <dbReference type="EMBL" id="MDM4018044.1"/>
    </source>
</evidence>
<comment type="caution">
    <text evidence="3">The sequence shown here is derived from an EMBL/GenBank/DDBJ whole genome shotgun (WGS) entry which is preliminary data.</text>
</comment>
<dbReference type="InterPro" id="IPR047296">
    <property type="entry name" value="GIY-YIG_UvrC_Cho"/>
</dbReference>
<evidence type="ECO:0000256" key="1">
    <source>
        <dbReference type="ARBA" id="ARBA00023236"/>
    </source>
</evidence>
<dbReference type="EMBL" id="JASZZN010000018">
    <property type="protein sequence ID" value="MDM4018044.1"/>
    <property type="molecule type" value="Genomic_DNA"/>
</dbReference>
<feature type="domain" description="GIY-YIG" evidence="2">
    <location>
        <begin position="47"/>
        <end position="125"/>
    </location>
</feature>
<evidence type="ECO:0000259" key="2">
    <source>
        <dbReference type="PROSITE" id="PS50164"/>
    </source>
</evidence>
<dbReference type="InterPro" id="IPR036876">
    <property type="entry name" value="UVR_dom_sf"/>
</dbReference>
<reference evidence="3 4" key="1">
    <citation type="submission" date="2023-06" db="EMBL/GenBank/DDBJ databases">
        <title>Roseiconus lacunae JC819 isolated from Gulf of Mannar region, Tamil Nadu.</title>
        <authorList>
            <person name="Pk S."/>
            <person name="Ch S."/>
            <person name="Ch V.R."/>
        </authorList>
    </citation>
    <scope>NUCLEOTIDE SEQUENCE [LARGE SCALE GENOMIC DNA]</scope>
    <source>
        <strain evidence="3 4">JC819</strain>
    </source>
</reference>
<dbReference type="InterPro" id="IPR001943">
    <property type="entry name" value="UVR_dom"/>
</dbReference>
<name>A0ABT7PNF2_9BACT</name>
<organism evidence="3 4">
    <name type="scientific">Roseiconus lacunae</name>
    <dbReference type="NCBI Taxonomy" id="2605694"/>
    <lineage>
        <taxon>Bacteria</taxon>
        <taxon>Pseudomonadati</taxon>
        <taxon>Planctomycetota</taxon>
        <taxon>Planctomycetia</taxon>
        <taxon>Pirellulales</taxon>
        <taxon>Pirellulaceae</taxon>
        <taxon>Roseiconus</taxon>
    </lineage>
</organism>
<accession>A0ABT7PNF2</accession>
<dbReference type="Gene3D" id="3.40.1440.10">
    <property type="entry name" value="GIY-YIG endonuclease"/>
    <property type="match status" value="1"/>
</dbReference>
<protein>
    <submittedName>
        <fullName evidence="3">GIY-YIG nuclease family protein</fullName>
    </submittedName>
</protein>